<dbReference type="GO" id="GO:0030145">
    <property type="term" value="F:manganese ion binding"/>
    <property type="evidence" value="ECO:0007669"/>
    <property type="project" value="UniProtKB-UniRule"/>
</dbReference>
<dbReference type="PIRSF" id="PIRSF004983">
    <property type="entry name" value="MenD"/>
    <property type="match status" value="1"/>
</dbReference>
<keyword evidence="1 7" id="KW-0474">Menaquinone biosynthesis</keyword>
<dbReference type="AlphaFoldDB" id="A0A1I4F9I4"/>
<keyword evidence="2 7" id="KW-0808">Transferase</keyword>
<dbReference type="Pfam" id="PF16582">
    <property type="entry name" value="TPP_enzyme_M_2"/>
    <property type="match status" value="1"/>
</dbReference>
<dbReference type="RefSeq" id="WP_074750293.1">
    <property type="nucleotide sequence ID" value="NZ_FOTJ01000001.1"/>
</dbReference>
<evidence type="ECO:0000256" key="5">
    <source>
        <dbReference type="ARBA" id="ARBA00023052"/>
    </source>
</evidence>
<dbReference type="InterPro" id="IPR029061">
    <property type="entry name" value="THDP-binding"/>
</dbReference>
<protein>
    <recommendedName>
        <fullName evidence="7">2-succinyl-5-enolpyruvyl-6-hydroxy-3-cyclohexene-1-carboxylate synthase</fullName>
        <shortName evidence="7">SEPHCHC synthase</shortName>
        <ecNumber evidence="7">2.2.1.9</ecNumber>
    </recommendedName>
    <alternativeName>
        <fullName evidence="7">Menaquinone biosynthesis protein MenD</fullName>
    </alternativeName>
</protein>
<name>A0A1I4F9I4_9LACT</name>
<keyword evidence="6 7" id="KW-0464">Manganese</keyword>
<accession>A0A1I4F9I4</accession>
<dbReference type="NCBIfam" id="TIGR00173">
    <property type="entry name" value="menD"/>
    <property type="match status" value="1"/>
</dbReference>
<evidence type="ECO:0000256" key="2">
    <source>
        <dbReference type="ARBA" id="ARBA00022679"/>
    </source>
</evidence>
<evidence type="ECO:0000256" key="6">
    <source>
        <dbReference type="ARBA" id="ARBA00023211"/>
    </source>
</evidence>
<dbReference type="CDD" id="cd02009">
    <property type="entry name" value="TPP_SHCHC_synthase"/>
    <property type="match status" value="1"/>
</dbReference>
<dbReference type="UniPathway" id="UPA01057">
    <property type="reaction ID" value="UER00164"/>
</dbReference>
<dbReference type="InterPro" id="IPR012001">
    <property type="entry name" value="Thiamin_PyroP_enz_TPP-bd_dom"/>
</dbReference>
<reference evidence="11 12" key="1">
    <citation type="submission" date="2016-10" db="EMBL/GenBank/DDBJ databases">
        <authorList>
            <person name="de Groot N.N."/>
        </authorList>
    </citation>
    <scope>NUCLEOTIDE SEQUENCE [LARGE SCALE GENOMIC DNA]</scope>
    <source>
        <strain evidence="11 12">M79</strain>
    </source>
</reference>
<feature type="domain" description="Menaquinone biosynthesis protein MenD middle" evidence="10">
    <location>
        <begin position="209"/>
        <end position="381"/>
    </location>
</feature>
<comment type="catalytic activity">
    <reaction evidence="7">
        <text>isochorismate + 2-oxoglutarate + H(+) = 5-enolpyruvoyl-6-hydroxy-2-succinyl-cyclohex-3-ene-1-carboxylate + CO2</text>
        <dbReference type="Rhea" id="RHEA:25593"/>
        <dbReference type="ChEBI" id="CHEBI:15378"/>
        <dbReference type="ChEBI" id="CHEBI:16526"/>
        <dbReference type="ChEBI" id="CHEBI:16810"/>
        <dbReference type="ChEBI" id="CHEBI:29780"/>
        <dbReference type="ChEBI" id="CHEBI:58818"/>
        <dbReference type="EC" id="2.2.1.9"/>
    </reaction>
</comment>
<dbReference type="Gene3D" id="3.40.50.1220">
    <property type="entry name" value="TPP-binding domain"/>
    <property type="match status" value="1"/>
</dbReference>
<dbReference type="Pfam" id="PF02776">
    <property type="entry name" value="TPP_enzyme_N"/>
    <property type="match status" value="1"/>
</dbReference>
<evidence type="ECO:0000313" key="11">
    <source>
        <dbReference type="EMBL" id="SFL14189.1"/>
    </source>
</evidence>
<gene>
    <name evidence="7" type="primary">menD</name>
    <name evidence="11" type="ORF">SAMN05216438_101495</name>
</gene>
<dbReference type="Proteomes" id="UP000181969">
    <property type="component" value="Unassembled WGS sequence"/>
</dbReference>
<dbReference type="InterPro" id="IPR004433">
    <property type="entry name" value="MenaQ_synth_MenD"/>
</dbReference>
<dbReference type="CDD" id="cd07037">
    <property type="entry name" value="TPP_PYR_MenD"/>
    <property type="match status" value="1"/>
</dbReference>
<comment type="similarity">
    <text evidence="7">Belongs to the TPP enzyme family. MenD subfamily.</text>
</comment>
<evidence type="ECO:0000259" key="10">
    <source>
        <dbReference type="Pfam" id="PF16582"/>
    </source>
</evidence>
<comment type="cofactor">
    <cofactor evidence="7">
        <name>thiamine diphosphate</name>
        <dbReference type="ChEBI" id="CHEBI:58937"/>
    </cofactor>
    <text evidence="7">Binds 1 thiamine pyrophosphate per subunit.</text>
</comment>
<dbReference type="InterPro" id="IPR032264">
    <property type="entry name" value="MenD_middle"/>
</dbReference>
<evidence type="ECO:0000313" key="12">
    <source>
        <dbReference type="Proteomes" id="UP000181969"/>
    </source>
</evidence>
<evidence type="ECO:0000259" key="9">
    <source>
        <dbReference type="Pfam" id="PF02776"/>
    </source>
</evidence>
<evidence type="ECO:0000256" key="1">
    <source>
        <dbReference type="ARBA" id="ARBA00022428"/>
    </source>
</evidence>
<comment type="pathway">
    <text evidence="7">Quinol/quinone metabolism; 1,4-dihydroxy-2-naphthoate biosynthesis; 1,4-dihydroxy-2-naphthoate from chorismate: step 2/7.</text>
</comment>
<comment type="function">
    <text evidence="7">Catalyzes the thiamine diphosphate-dependent decarboxylation of 2-oxoglutarate and the subsequent addition of the resulting succinic semialdehyde-thiamine pyrophosphate anion to isochorismate to yield 2-succinyl-5-enolpyruvyl-6-hydroxy-3-cyclohexene-1-carboxylate (SEPHCHC).</text>
</comment>
<dbReference type="EMBL" id="FOTJ01000001">
    <property type="protein sequence ID" value="SFL14189.1"/>
    <property type="molecule type" value="Genomic_DNA"/>
</dbReference>
<dbReference type="HAMAP" id="MF_01659">
    <property type="entry name" value="MenD"/>
    <property type="match status" value="1"/>
</dbReference>
<dbReference type="UniPathway" id="UPA00079"/>
<dbReference type="PANTHER" id="PTHR42916">
    <property type="entry name" value="2-SUCCINYL-5-ENOLPYRUVYL-6-HYDROXY-3-CYCLOHEXENE-1-CARBOXYLATE SYNTHASE"/>
    <property type="match status" value="1"/>
</dbReference>
<dbReference type="InterPro" id="IPR029035">
    <property type="entry name" value="DHS-like_NAD/FAD-binding_dom"/>
</dbReference>
<dbReference type="EC" id="2.2.1.9" evidence="7"/>
<dbReference type="Pfam" id="PF02775">
    <property type="entry name" value="TPP_enzyme_C"/>
    <property type="match status" value="1"/>
</dbReference>
<dbReference type="GO" id="GO:0030976">
    <property type="term" value="F:thiamine pyrophosphate binding"/>
    <property type="evidence" value="ECO:0007669"/>
    <property type="project" value="UniProtKB-UniRule"/>
</dbReference>
<sequence length="548" mass="60933">MNNEYLAPLVDEFFNLGVREAVFSPGSRSTALAMLFEEYGKYDTYVNIDERSAAFFALGIAKAHQRPVVLICTSGSAAAHYLPAITEAKHSRVPLIILTADRPNDLQFVGAAQTVNQADYFGKFVNHYEELSHPNAHNFWTYPRKVAQRAYMASAHTPAAAVQINVPISEPLIPELNPEHYQKGRAPFSLSQGKMQPQFVPGLSGNVLILAGPDSNSDYQKALLDLSEKIQAPILADPLSNLRNFSHPNIIDAYDAFLTQPEILSTLKVDCFLQFGQIPVSKRVLQLIAHNSQAEYIQVDPALEYRNPSQTTTQVIQADVALFCAAAQPSTAGKTALKQWQNYQHIMRQKLDTVKDETAPFEGRYVQNLQNMLPEHAQLLISNSMAIRDVDYFWRSRKANVRLLGNRGTNGIDGQESTALGIATGGQPTVLLTGDLSMLHDINGLIVGKTHQLNLTIVLFNNDGGGIFHHLAQKGQPHFDYLFSTPHGLDFGGLAQLVGLDYHLVEDYQDFEKQFSQSFTRKGIHLLEIKTDKDVSLDLHKKYTTYAI</sequence>
<dbReference type="GO" id="GO:0009234">
    <property type="term" value="P:menaquinone biosynthetic process"/>
    <property type="evidence" value="ECO:0007669"/>
    <property type="project" value="UniProtKB-UniRule"/>
</dbReference>
<keyword evidence="5 7" id="KW-0786">Thiamine pyrophosphate</keyword>
<keyword evidence="3 7" id="KW-0479">Metal-binding</keyword>
<dbReference type="SUPFAM" id="SSF52467">
    <property type="entry name" value="DHS-like NAD/FAD-binding domain"/>
    <property type="match status" value="1"/>
</dbReference>
<comment type="cofactor">
    <cofactor evidence="7">
        <name>Mg(2+)</name>
        <dbReference type="ChEBI" id="CHEBI:18420"/>
    </cofactor>
    <cofactor evidence="7">
        <name>Mn(2+)</name>
        <dbReference type="ChEBI" id="CHEBI:29035"/>
    </cofactor>
</comment>
<dbReference type="GO" id="GO:0070204">
    <property type="term" value="F:2-succinyl-5-enolpyruvyl-6-hydroxy-3-cyclohexene-1-carboxylic-acid synthase activity"/>
    <property type="evidence" value="ECO:0007669"/>
    <property type="project" value="UniProtKB-UniRule"/>
</dbReference>
<dbReference type="PANTHER" id="PTHR42916:SF1">
    <property type="entry name" value="PROTEIN PHYLLO, CHLOROPLASTIC"/>
    <property type="match status" value="1"/>
</dbReference>
<dbReference type="GO" id="GO:0000287">
    <property type="term" value="F:magnesium ion binding"/>
    <property type="evidence" value="ECO:0007669"/>
    <property type="project" value="UniProtKB-UniRule"/>
</dbReference>
<dbReference type="SUPFAM" id="SSF52518">
    <property type="entry name" value="Thiamin diphosphate-binding fold (THDP-binding)"/>
    <property type="match status" value="2"/>
</dbReference>
<dbReference type="OrthoDB" id="9791859at2"/>
<evidence type="ECO:0000256" key="7">
    <source>
        <dbReference type="HAMAP-Rule" id="MF_01659"/>
    </source>
</evidence>
<evidence type="ECO:0000256" key="3">
    <source>
        <dbReference type="ARBA" id="ARBA00022723"/>
    </source>
</evidence>
<feature type="domain" description="Thiamine pyrophosphate enzyme TPP-binding" evidence="8">
    <location>
        <begin position="417"/>
        <end position="529"/>
    </location>
</feature>
<keyword evidence="4 7" id="KW-0460">Magnesium</keyword>
<proteinExistence type="inferred from homology"/>
<evidence type="ECO:0000256" key="4">
    <source>
        <dbReference type="ARBA" id="ARBA00022842"/>
    </source>
</evidence>
<dbReference type="InterPro" id="IPR011766">
    <property type="entry name" value="TPP_enzyme_TPP-bd"/>
</dbReference>
<evidence type="ECO:0000259" key="8">
    <source>
        <dbReference type="Pfam" id="PF02775"/>
    </source>
</evidence>
<organism evidence="11 12">
    <name type="scientific">Lactococcus garvieae</name>
    <dbReference type="NCBI Taxonomy" id="1363"/>
    <lineage>
        <taxon>Bacteria</taxon>
        <taxon>Bacillati</taxon>
        <taxon>Bacillota</taxon>
        <taxon>Bacilli</taxon>
        <taxon>Lactobacillales</taxon>
        <taxon>Streptococcaceae</taxon>
        <taxon>Lactococcus</taxon>
    </lineage>
</organism>
<comment type="subunit">
    <text evidence="7">Homodimer.</text>
</comment>
<dbReference type="Gene3D" id="3.40.50.970">
    <property type="match status" value="2"/>
</dbReference>
<feature type="domain" description="Thiamine pyrophosphate enzyme N-terminal TPP-binding" evidence="9">
    <location>
        <begin position="15"/>
        <end position="117"/>
    </location>
</feature>
<comment type="pathway">
    <text evidence="7">Quinol/quinone metabolism; menaquinone biosynthesis.</text>
</comment>